<dbReference type="Pfam" id="PF00158">
    <property type="entry name" value="Sigma54_activat"/>
    <property type="match status" value="1"/>
</dbReference>
<dbReference type="AlphaFoldDB" id="B0KBM1"/>
<keyword evidence="2" id="KW-0067">ATP-binding</keyword>
<dbReference type="InterPro" id="IPR002078">
    <property type="entry name" value="Sigma_54_int"/>
</dbReference>
<dbReference type="SUPFAM" id="SSF46689">
    <property type="entry name" value="Homeodomain-like"/>
    <property type="match status" value="1"/>
</dbReference>
<dbReference type="SMART" id="SM00382">
    <property type="entry name" value="AAA"/>
    <property type="match status" value="1"/>
</dbReference>
<dbReference type="PANTHER" id="PTHR32071:SF57">
    <property type="entry name" value="C4-DICARBOXYLATE TRANSPORT TRANSCRIPTIONAL REGULATORY PROTEIN DCTD"/>
    <property type="match status" value="1"/>
</dbReference>
<dbReference type="CDD" id="cd00130">
    <property type="entry name" value="PAS"/>
    <property type="match status" value="1"/>
</dbReference>
<dbReference type="InterPro" id="IPR000014">
    <property type="entry name" value="PAS"/>
</dbReference>
<dbReference type="Pfam" id="PF25601">
    <property type="entry name" value="AAA_lid_14"/>
    <property type="match status" value="1"/>
</dbReference>
<dbReference type="PROSITE" id="PS50112">
    <property type="entry name" value="PAS"/>
    <property type="match status" value="1"/>
</dbReference>
<proteinExistence type="predicted"/>
<dbReference type="SUPFAM" id="SSF52540">
    <property type="entry name" value="P-loop containing nucleoside triphosphate hydrolases"/>
    <property type="match status" value="1"/>
</dbReference>
<dbReference type="InterPro" id="IPR003593">
    <property type="entry name" value="AAA+_ATPase"/>
</dbReference>
<dbReference type="PROSITE" id="PS00675">
    <property type="entry name" value="SIGMA54_INTERACT_1"/>
    <property type="match status" value="1"/>
</dbReference>
<dbReference type="RefSeq" id="WP_012269552.1">
    <property type="nucleotide sequence ID" value="NC_010321.1"/>
</dbReference>
<feature type="domain" description="Sigma-54 factor interaction" evidence="5">
    <location>
        <begin position="319"/>
        <end position="549"/>
    </location>
</feature>
<dbReference type="FunFam" id="3.40.50.300:FF:000006">
    <property type="entry name" value="DNA-binding transcriptional regulator NtrC"/>
    <property type="match status" value="1"/>
</dbReference>
<dbReference type="Gene3D" id="3.30.450.20">
    <property type="entry name" value="PAS domain"/>
    <property type="match status" value="1"/>
</dbReference>
<dbReference type="KEGG" id="tpd:Teth39_1679"/>
<keyword evidence="4" id="KW-0804">Transcription</keyword>
<reference evidence="8" key="1">
    <citation type="submission" date="2008-01" db="EMBL/GenBank/DDBJ databases">
        <title>Complete sequence of Thermoanaerobacter pseudethanolicus 39E.</title>
        <authorList>
            <person name="Copeland A."/>
            <person name="Lucas S."/>
            <person name="Lapidus A."/>
            <person name="Barry K."/>
            <person name="Glavina del Rio T."/>
            <person name="Dalin E."/>
            <person name="Tice H."/>
            <person name="Pitluck S."/>
            <person name="Bruce D."/>
            <person name="Goodwin L."/>
            <person name="Saunders E."/>
            <person name="Brettin T."/>
            <person name="Detter J.C."/>
            <person name="Han C."/>
            <person name="Schmutz J."/>
            <person name="Larimer F."/>
            <person name="Land M."/>
            <person name="Hauser L."/>
            <person name="Kyrpides N."/>
            <person name="Lykidis A."/>
            <person name="Hemme C."/>
            <person name="Fields M.W."/>
            <person name="He Z."/>
            <person name="Zhou J."/>
            <person name="Richardson P."/>
        </authorList>
    </citation>
    <scope>NUCLEOTIDE SEQUENCE [LARGE SCALE GENOMIC DNA]</scope>
    <source>
        <strain evidence="8">ATCC 33223 / DSM 2355 / 39E</strain>
    </source>
</reference>
<dbReference type="InterPro" id="IPR013767">
    <property type="entry name" value="PAS_fold"/>
</dbReference>
<dbReference type="GO" id="GO:0043565">
    <property type="term" value="F:sequence-specific DNA binding"/>
    <property type="evidence" value="ECO:0007669"/>
    <property type="project" value="InterPro"/>
</dbReference>
<sequence length="625" mass="69695">MKIVLIAPYRDLLETAITVKKDLNVDIELELGDLSEGVKVAREWEKKGVDIIISRGGTYQLIKESVSVPVVEIKVSAFDILRQFNGLIGCKEIIGVAGYKNVIYGCEVIGEILDLNLIKVVIEKEEEGLRQVAAAKEKGVSLIIGDTIGAYSAKRLGLKSRLITSGKEAVAAAVSESFRLAQALKAEKEKAEQIRTIVDFVHDGIIAIDKEGRVSIYNRMAEKIFKRPPAEAVGRKVETVVPNTRLYEVIETGKPQIGELQEVLGTMITTNRVPIVVGNEVVGAVATFQDVTMLQKVEQKIRRQLADRGLVAMYTFDDIIYSSEKMKDVVNQAKKYALLDSTVLIFGETGTGKELFAQSIHNASRRKNGPFVAINCAALPENLLESELFGYAEGAFTGARKGGKAGLFELAHGGTIFLDEIGEMPPGLQSKLLRVIQERRVMRIGDDRLIPVDVRIICATNRELVEMIKQGKFREDLFYRINVLQINIPPLRERKEDLDVLVPHFIKKYSLGCGKYINGLTSRAMDFLKTFNFPGNVRELESIIERACALCEGTLIDVGDIRFYQREESDVMPKMESHDIKPLEEIEREYIAKAIRLAGGNLSEAARKLGVNRTTLWRKLKENKK</sequence>
<dbReference type="NCBIfam" id="TIGR00229">
    <property type="entry name" value="sensory_box"/>
    <property type="match status" value="1"/>
</dbReference>
<dbReference type="GO" id="GO:0000156">
    <property type="term" value="F:phosphorelay response regulator activity"/>
    <property type="evidence" value="ECO:0007669"/>
    <property type="project" value="InterPro"/>
</dbReference>
<dbReference type="PROSITE" id="PS00676">
    <property type="entry name" value="SIGMA54_INTERACT_2"/>
    <property type="match status" value="1"/>
</dbReference>
<dbReference type="InterPro" id="IPR009057">
    <property type="entry name" value="Homeodomain-like_sf"/>
</dbReference>
<dbReference type="Gene3D" id="1.10.10.60">
    <property type="entry name" value="Homeodomain-like"/>
    <property type="match status" value="1"/>
</dbReference>
<dbReference type="SMART" id="SM00091">
    <property type="entry name" value="PAS"/>
    <property type="match status" value="1"/>
</dbReference>
<dbReference type="InterPro" id="IPR010524">
    <property type="entry name" value="Sig_transdc_resp-reg_PrpR_N"/>
</dbReference>
<dbReference type="GO" id="GO:0005524">
    <property type="term" value="F:ATP binding"/>
    <property type="evidence" value="ECO:0007669"/>
    <property type="project" value="UniProtKB-KW"/>
</dbReference>
<dbReference type="CDD" id="cd00009">
    <property type="entry name" value="AAA"/>
    <property type="match status" value="1"/>
</dbReference>
<dbReference type="GO" id="GO:0006355">
    <property type="term" value="P:regulation of DNA-templated transcription"/>
    <property type="evidence" value="ECO:0007669"/>
    <property type="project" value="InterPro"/>
</dbReference>
<accession>B0KBM1</accession>
<dbReference type="Pfam" id="PF06506">
    <property type="entry name" value="PrpR_N"/>
    <property type="match status" value="1"/>
</dbReference>
<evidence type="ECO:0000259" key="6">
    <source>
        <dbReference type="PROSITE" id="PS50112"/>
    </source>
</evidence>
<dbReference type="Proteomes" id="UP000002156">
    <property type="component" value="Chromosome"/>
</dbReference>
<dbReference type="InterPro" id="IPR058031">
    <property type="entry name" value="AAA_lid_NorR"/>
</dbReference>
<dbReference type="InterPro" id="IPR035965">
    <property type="entry name" value="PAS-like_dom_sf"/>
</dbReference>
<dbReference type="InterPro" id="IPR025943">
    <property type="entry name" value="Sigma_54_int_dom_ATP-bd_2"/>
</dbReference>
<dbReference type="Gene3D" id="3.40.50.10660">
    <property type="entry name" value="PrpR receptor domain-like"/>
    <property type="match status" value="1"/>
</dbReference>
<dbReference type="Gene3D" id="3.40.50.300">
    <property type="entry name" value="P-loop containing nucleotide triphosphate hydrolases"/>
    <property type="match status" value="1"/>
</dbReference>
<dbReference type="Pfam" id="PF02954">
    <property type="entry name" value="HTH_8"/>
    <property type="match status" value="1"/>
</dbReference>
<dbReference type="SUPFAM" id="SSF55785">
    <property type="entry name" value="PYP-like sensor domain (PAS domain)"/>
    <property type="match status" value="1"/>
</dbReference>
<dbReference type="Pfam" id="PF00989">
    <property type="entry name" value="PAS"/>
    <property type="match status" value="1"/>
</dbReference>
<dbReference type="SUPFAM" id="SSF159800">
    <property type="entry name" value="PrpR receptor domain-like"/>
    <property type="match status" value="1"/>
</dbReference>
<dbReference type="Gene3D" id="1.10.8.60">
    <property type="match status" value="1"/>
</dbReference>
<evidence type="ECO:0000313" key="7">
    <source>
        <dbReference type="EMBL" id="ABY95316.1"/>
    </source>
</evidence>
<evidence type="ECO:0000259" key="5">
    <source>
        <dbReference type="PROSITE" id="PS50045"/>
    </source>
</evidence>
<keyword evidence="8" id="KW-1185">Reference proteome</keyword>
<dbReference type="PROSITE" id="PS50045">
    <property type="entry name" value="SIGMA54_INTERACT_4"/>
    <property type="match status" value="1"/>
</dbReference>
<gene>
    <name evidence="7" type="ordered locus">Teth39_1679</name>
</gene>
<evidence type="ECO:0000256" key="3">
    <source>
        <dbReference type="ARBA" id="ARBA00023015"/>
    </source>
</evidence>
<dbReference type="PRINTS" id="PR01590">
    <property type="entry name" value="HTHFIS"/>
</dbReference>
<keyword evidence="3" id="KW-0805">Transcription regulation</keyword>
<dbReference type="InterPro" id="IPR025662">
    <property type="entry name" value="Sigma_54_int_dom_ATP-bd_1"/>
</dbReference>
<keyword evidence="1" id="KW-0547">Nucleotide-binding</keyword>
<dbReference type="InterPro" id="IPR027417">
    <property type="entry name" value="P-loop_NTPase"/>
</dbReference>
<dbReference type="Gene3D" id="3.40.50.2300">
    <property type="match status" value="1"/>
</dbReference>
<dbReference type="PANTHER" id="PTHR32071">
    <property type="entry name" value="TRANSCRIPTIONAL REGULATORY PROTEIN"/>
    <property type="match status" value="1"/>
</dbReference>
<feature type="domain" description="PAS" evidence="6">
    <location>
        <begin position="190"/>
        <end position="245"/>
    </location>
</feature>
<dbReference type="InterPro" id="IPR002197">
    <property type="entry name" value="HTH_Fis"/>
</dbReference>
<name>B0KBM1_THEP3</name>
<evidence type="ECO:0000256" key="1">
    <source>
        <dbReference type="ARBA" id="ARBA00022741"/>
    </source>
</evidence>
<dbReference type="HOGENOM" id="CLU_000445_8_5_9"/>
<evidence type="ECO:0000256" key="2">
    <source>
        <dbReference type="ARBA" id="ARBA00022840"/>
    </source>
</evidence>
<organism evidence="7 8">
    <name type="scientific">Thermoanaerobacter pseudethanolicus (strain ATCC 33223 / 39E)</name>
    <name type="common">Clostridium thermohydrosulfuricum</name>
    <dbReference type="NCBI Taxonomy" id="340099"/>
    <lineage>
        <taxon>Bacteria</taxon>
        <taxon>Bacillati</taxon>
        <taxon>Bacillota</taxon>
        <taxon>Clostridia</taxon>
        <taxon>Thermoanaerobacterales</taxon>
        <taxon>Thermoanaerobacteraceae</taxon>
        <taxon>Thermoanaerobacter</taxon>
    </lineage>
</organism>
<protein>
    <submittedName>
        <fullName evidence="7">Sigma54 specific transcriptional regulator, Fis family</fullName>
    </submittedName>
</protein>
<dbReference type="STRING" id="340099.Teth39_1679"/>
<dbReference type="EMBL" id="CP000924">
    <property type="protein sequence ID" value="ABY95316.1"/>
    <property type="molecule type" value="Genomic_DNA"/>
</dbReference>
<evidence type="ECO:0000256" key="4">
    <source>
        <dbReference type="ARBA" id="ARBA00023163"/>
    </source>
</evidence>
<evidence type="ECO:0000313" key="8">
    <source>
        <dbReference type="Proteomes" id="UP000002156"/>
    </source>
</evidence>
<dbReference type="eggNOG" id="COG3829">
    <property type="taxonomic scope" value="Bacteria"/>
</dbReference>